<dbReference type="Proteomes" id="UP000499080">
    <property type="component" value="Unassembled WGS sequence"/>
</dbReference>
<evidence type="ECO:0000313" key="2">
    <source>
        <dbReference type="Proteomes" id="UP000499080"/>
    </source>
</evidence>
<gene>
    <name evidence="1" type="ORF">AVEN_60314_1</name>
</gene>
<accession>A0A4Y2GS22</accession>
<dbReference type="EMBL" id="BGPR01001540">
    <property type="protein sequence ID" value="GBM56333.1"/>
    <property type="molecule type" value="Genomic_DNA"/>
</dbReference>
<name>A0A4Y2GS22_ARAVE</name>
<keyword evidence="2" id="KW-1185">Reference proteome</keyword>
<proteinExistence type="predicted"/>
<protein>
    <submittedName>
        <fullName evidence="1">Uncharacterized protein</fullName>
    </submittedName>
</protein>
<dbReference type="AlphaFoldDB" id="A0A4Y2GS22"/>
<reference evidence="1 2" key="1">
    <citation type="journal article" date="2019" name="Sci. Rep.">
        <title>Orb-weaving spider Araneus ventricosus genome elucidates the spidroin gene catalogue.</title>
        <authorList>
            <person name="Kono N."/>
            <person name="Nakamura H."/>
            <person name="Ohtoshi R."/>
            <person name="Moran D.A.P."/>
            <person name="Shinohara A."/>
            <person name="Yoshida Y."/>
            <person name="Fujiwara M."/>
            <person name="Mori M."/>
            <person name="Tomita M."/>
            <person name="Arakawa K."/>
        </authorList>
    </citation>
    <scope>NUCLEOTIDE SEQUENCE [LARGE SCALE GENOMIC DNA]</scope>
</reference>
<comment type="caution">
    <text evidence="1">The sequence shown here is derived from an EMBL/GenBank/DDBJ whole genome shotgun (WGS) entry which is preliminary data.</text>
</comment>
<sequence length="131" mass="15159">MGEQSQDTTYCHGHKRLLTMTSLFILDGRKDRTLSMEDNRRKVIIEEHISLFYIGLPYVRDSPVRAGVRLVSRFSKCPDLCQECDERNLVVIEFIREADVIPPVKENSLLSLFKSTVDERMVDSHPDPYSN</sequence>
<evidence type="ECO:0000313" key="1">
    <source>
        <dbReference type="EMBL" id="GBM56333.1"/>
    </source>
</evidence>
<organism evidence="1 2">
    <name type="scientific">Araneus ventricosus</name>
    <name type="common">Orbweaver spider</name>
    <name type="synonym">Epeira ventricosa</name>
    <dbReference type="NCBI Taxonomy" id="182803"/>
    <lineage>
        <taxon>Eukaryota</taxon>
        <taxon>Metazoa</taxon>
        <taxon>Ecdysozoa</taxon>
        <taxon>Arthropoda</taxon>
        <taxon>Chelicerata</taxon>
        <taxon>Arachnida</taxon>
        <taxon>Araneae</taxon>
        <taxon>Araneomorphae</taxon>
        <taxon>Entelegynae</taxon>
        <taxon>Araneoidea</taxon>
        <taxon>Araneidae</taxon>
        <taxon>Araneus</taxon>
    </lineage>
</organism>